<feature type="transmembrane region" description="Helical" evidence="7">
    <location>
        <begin position="100"/>
        <end position="122"/>
    </location>
</feature>
<dbReference type="InterPro" id="IPR052222">
    <property type="entry name" value="DESIGUAL"/>
</dbReference>
<dbReference type="OrthoDB" id="693611at2759"/>
<evidence type="ECO:0000313" key="8">
    <source>
        <dbReference type="EMBL" id="KAF8719660.1"/>
    </source>
</evidence>
<keyword evidence="3" id="KW-0732">Signal</keyword>
<feature type="transmembrane region" description="Helical" evidence="7">
    <location>
        <begin position="151"/>
        <end position="173"/>
    </location>
</feature>
<sequence length="206" mass="21500">METRAMVFLAVMVGLFGVTSAVLGFMAEAKKLERTLLQPADIGVDGTECVYPANPAYSMAVGAILLLVVSQIIASAAGSCCGCCCKPEGSGPSKKSTRQIVGVVVSVLAWIAAVIAVVYYWLGAALNAPQRRDATFADGRNVECLYLKNGVFIRAAVLSLIASSLAIKSCILLRAPAASTAEFKPESGVDIGLPQWPAQGYGQARV</sequence>
<comment type="similarity">
    <text evidence="6">Belongs to the DESIGUAL family.</text>
</comment>
<organism evidence="8 9">
    <name type="scientific">Digitaria exilis</name>
    <dbReference type="NCBI Taxonomy" id="1010633"/>
    <lineage>
        <taxon>Eukaryota</taxon>
        <taxon>Viridiplantae</taxon>
        <taxon>Streptophyta</taxon>
        <taxon>Embryophyta</taxon>
        <taxon>Tracheophyta</taxon>
        <taxon>Spermatophyta</taxon>
        <taxon>Magnoliopsida</taxon>
        <taxon>Liliopsida</taxon>
        <taxon>Poales</taxon>
        <taxon>Poaceae</taxon>
        <taxon>PACMAD clade</taxon>
        <taxon>Panicoideae</taxon>
        <taxon>Panicodae</taxon>
        <taxon>Paniceae</taxon>
        <taxon>Anthephorinae</taxon>
        <taxon>Digitaria</taxon>
    </lineage>
</organism>
<protein>
    <submittedName>
        <fullName evidence="8">Uncharacterized protein</fullName>
    </submittedName>
</protein>
<keyword evidence="5 7" id="KW-0472">Membrane</keyword>
<evidence type="ECO:0000256" key="1">
    <source>
        <dbReference type="ARBA" id="ARBA00004127"/>
    </source>
</evidence>
<dbReference type="Pfam" id="PF06749">
    <property type="entry name" value="DUF1218"/>
    <property type="match status" value="1"/>
</dbReference>
<dbReference type="GO" id="GO:0012505">
    <property type="term" value="C:endomembrane system"/>
    <property type="evidence" value="ECO:0007669"/>
    <property type="project" value="UniProtKB-SubCell"/>
</dbReference>
<proteinExistence type="inferred from homology"/>
<evidence type="ECO:0000256" key="6">
    <source>
        <dbReference type="ARBA" id="ARBA00029467"/>
    </source>
</evidence>
<gene>
    <name evidence="8" type="ORF">HU200_024403</name>
</gene>
<keyword evidence="4 7" id="KW-1133">Transmembrane helix</keyword>
<dbReference type="EMBL" id="JACEFO010001700">
    <property type="protein sequence ID" value="KAF8719660.1"/>
    <property type="molecule type" value="Genomic_DNA"/>
</dbReference>
<evidence type="ECO:0000256" key="4">
    <source>
        <dbReference type="ARBA" id="ARBA00022989"/>
    </source>
</evidence>
<dbReference type="PANTHER" id="PTHR31769">
    <property type="entry name" value="OS07G0462200 PROTEIN-RELATED"/>
    <property type="match status" value="1"/>
</dbReference>
<dbReference type="InterPro" id="IPR009606">
    <property type="entry name" value="DEAL/Modifying_wall_lignin1/2"/>
</dbReference>
<feature type="transmembrane region" description="Helical" evidence="7">
    <location>
        <begin position="6"/>
        <end position="27"/>
    </location>
</feature>
<reference evidence="8" key="1">
    <citation type="submission" date="2020-07" db="EMBL/GenBank/DDBJ databases">
        <title>Genome sequence and genetic diversity analysis of an under-domesticated orphan crop, white fonio (Digitaria exilis).</title>
        <authorList>
            <person name="Bennetzen J.L."/>
            <person name="Chen S."/>
            <person name="Ma X."/>
            <person name="Wang X."/>
            <person name="Yssel A.E.J."/>
            <person name="Chaluvadi S.R."/>
            <person name="Johnson M."/>
            <person name="Gangashetty P."/>
            <person name="Hamidou F."/>
            <person name="Sanogo M.D."/>
            <person name="Zwaenepoel A."/>
            <person name="Wallace J."/>
            <person name="Van De Peer Y."/>
            <person name="Van Deynze A."/>
        </authorList>
    </citation>
    <scope>NUCLEOTIDE SEQUENCE</scope>
    <source>
        <tissue evidence="8">Leaves</tissue>
    </source>
</reference>
<evidence type="ECO:0000256" key="3">
    <source>
        <dbReference type="ARBA" id="ARBA00022729"/>
    </source>
</evidence>
<evidence type="ECO:0000256" key="7">
    <source>
        <dbReference type="SAM" id="Phobius"/>
    </source>
</evidence>
<comment type="caution">
    <text evidence="8">The sequence shown here is derived from an EMBL/GenBank/DDBJ whole genome shotgun (WGS) entry which is preliminary data.</text>
</comment>
<evidence type="ECO:0000256" key="5">
    <source>
        <dbReference type="ARBA" id="ARBA00023136"/>
    </source>
</evidence>
<dbReference type="Proteomes" id="UP000636709">
    <property type="component" value="Unassembled WGS sequence"/>
</dbReference>
<comment type="subcellular location">
    <subcellularLocation>
        <location evidence="1">Endomembrane system</location>
        <topology evidence="1">Multi-pass membrane protein</topology>
    </subcellularLocation>
</comment>
<name>A0A835EW13_9POAL</name>
<evidence type="ECO:0000313" key="9">
    <source>
        <dbReference type="Proteomes" id="UP000636709"/>
    </source>
</evidence>
<evidence type="ECO:0000256" key="2">
    <source>
        <dbReference type="ARBA" id="ARBA00022692"/>
    </source>
</evidence>
<keyword evidence="2 7" id="KW-0812">Transmembrane</keyword>
<dbReference type="AlphaFoldDB" id="A0A835EW13"/>
<keyword evidence="9" id="KW-1185">Reference proteome</keyword>
<accession>A0A835EW13</accession>